<evidence type="ECO:0000313" key="2">
    <source>
        <dbReference type="EMBL" id="GMR43638.1"/>
    </source>
</evidence>
<dbReference type="SUPFAM" id="SSF56436">
    <property type="entry name" value="C-type lectin-like"/>
    <property type="match status" value="1"/>
</dbReference>
<dbReference type="Gene3D" id="3.10.100.10">
    <property type="entry name" value="Mannose-Binding Protein A, subunit A"/>
    <property type="match status" value="1"/>
</dbReference>
<protein>
    <recommendedName>
        <fullName evidence="1">C-type lectin domain-containing protein</fullName>
    </recommendedName>
</protein>
<sequence>YHHDSEFGNFAPPKSFDRAEYECNFNDLVGTGAMLASIHSPEENEYMRTLMEQDRKYCGKVTNIGLRCTGKSCKWDDGSPVTYTNFDGEGPPDDGQVRCYGVQYKPTGSLTWSPKECGSYQYDCWLCSVKAES</sequence>
<feature type="non-terminal residue" evidence="2">
    <location>
        <position position="1"/>
    </location>
</feature>
<dbReference type="Pfam" id="PF00059">
    <property type="entry name" value="Lectin_C"/>
    <property type="match status" value="1"/>
</dbReference>
<comment type="caution">
    <text evidence="2">The sequence shown here is derived from an EMBL/GenBank/DDBJ whole genome shotgun (WGS) entry which is preliminary data.</text>
</comment>
<dbReference type="CDD" id="cd00037">
    <property type="entry name" value="CLECT"/>
    <property type="match status" value="1"/>
</dbReference>
<accession>A0AAN5CA38</accession>
<organism evidence="2 3">
    <name type="scientific">Pristionchus mayeri</name>
    <dbReference type="NCBI Taxonomy" id="1317129"/>
    <lineage>
        <taxon>Eukaryota</taxon>
        <taxon>Metazoa</taxon>
        <taxon>Ecdysozoa</taxon>
        <taxon>Nematoda</taxon>
        <taxon>Chromadorea</taxon>
        <taxon>Rhabditida</taxon>
        <taxon>Rhabditina</taxon>
        <taxon>Diplogasteromorpha</taxon>
        <taxon>Diplogasteroidea</taxon>
        <taxon>Neodiplogasteridae</taxon>
        <taxon>Pristionchus</taxon>
    </lineage>
</organism>
<dbReference type="InterPro" id="IPR016186">
    <property type="entry name" value="C-type_lectin-like/link_sf"/>
</dbReference>
<reference evidence="3" key="1">
    <citation type="submission" date="2022-10" db="EMBL/GenBank/DDBJ databases">
        <title>Genome assembly of Pristionchus species.</title>
        <authorList>
            <person name="Yoshida K."/>
            <person name="Sommer R.J."/>
        </authorList>
    </citation>
    <scope>NUCLEOTIDE SEQUENCE [LARGE SCALE GENOMIC DNA]</scope>
    <source>
        <strain evidence="3">RS5460</strain>
    </source>
</reference>
<feature type="domain" description="C-type lectin" evidence="1">
    <location>
        <begin position="1"/>
        <end position="117"/>
    </location>
</feature>
<name>A0AAN5CA38_9BILA</name>
<proteinExistence type="predicted"/>
<dbReference type="InterPro" id="IPR016187">
    <property type="entry name" value="CTDL_fold"/>
</dbReference>
<dbReference type="EMBL" id="BTRK01000003">
    <property type="protein sequence ID" value="GMR43638.1"/>
    <property type="molecule type" value="Genomic_DNA"/>
</dbReference>
<evidence type="ECO:0000313" key="3">
    <source>
        <dbReference type="Proteomes" id="UP001328107"/>
    </source>
</evidence>
<dbReference type="AlphaFoldDB" id="A0AAN5CA38"/>
<keyword evidence="3" id="KW-1185">Reference proteome</keyword>
<feature type="non-terminal residue" evidence="2">
    <location>
        <position position="133"/>
    </location>
</feature>
<dbReference type="Proteomes" id="UP001328107">
    <property type="component" value="Unassembled WGS sequence"/>
</dbReference>
<gene>
    <name evidence="2" type="ORF">PMAYCL1PPCAC_13833</name>
</gene>
<dbReference type="PROSITE" id="PS50041">
    <property type="entry name" value="C_TYPE_LECTIN_2"/>
    <property type="match status" value="1"/>
</dbReference>
<dbReference type="InterPro" id="IPR001304">
    <property type="entry name" value="C-type_lectin-like"/>
</dbReference>
<dbReference type="SMART" id="SM00034">
    <property type="entry name" value="CLECT"/>
    <property type="match status" value="1"/>
</dbReference>
<evidence type="ECO:0000259" key="1">
    <source>
        <dbReference type="PROSITE" id="PS50041"/>
    </source>
</evidence>